<organism evidence="2 3">
    <name type="scientific">Pantoea rodasii</name>
    <dbReference type="NCBI Taxonomy" id="1076549"/>
    <lineage>
        <taxon>Bacteria</taxon>
        <taxon>Pseudomonadati</taxon>
        <taxon>Pseudomonadota</taxon>
        <taxon>Gammaproteobacteria</taxon>
        <taxon>Enterobacterales</taxon>
        <taxon>Erwiniaceae</taxon>
        <taxon>Pantoea</taxon>
    </lineage>
</organism>
<dbReference type="EMBL" id="JTJJ01000002">
    <property type="protein sequence ID" value="KHJ70095.1"/>
    <property type="molecule type" value="Genomic_DNA"/>
</dbReference>
<comment type="caution">
    <text evidence="2">The sequence shown here is derived from an EMBL/GenBank/DDBJ whole genome shotgun (WGS) entry which is preliminary data.</text>
</comment>
<accession>A0A0B1RG70</accession>
<protein>
    <submittedName>
        <fullName evidence="2">Histone acetyltransferase</fullName>
    </submittedName>
</protein>
<dbReference type="PROSITE" id="PS51186">
    <property type="entry name" value="GNAT"/>
    <property type="match status" value="1"/>
</dbReference>
<evidence type="ECO:0000313" key="3">
    <source>
        <dbReference type="Proteomes" id="UP000030853"/>
    </source>
</evidence>
<sequence>MHHYAGYTIKWVTLPWERQQAYELRQRVFCHEQQLFTGHDLDDIDKHAHLLVALGSVAGWHDEVVGTVRIHQLEPGIWMGSRLAVDSAYRRQGQLGPTLIRLAVCSAHALGCTAFYAQVQHQNEPLFRRMHWQTLDWLELRGVKHARMQADLDYYPPCHDPQSGMVINTATRRKATEMPDFLTGAAYA</sequence>
<dbReference type="Pfam" id="PF00583">
    <property type="entry name" value="Acetyltransf_1"/>
    <property type="match status" value="1"/>
</dbReference>
<dbReference type="InterPro" id="IPR024035">
    <property type="entry name" value="MSMEG_0567_GNAT"/>
</dbReference>
<gene>
    <name evidence="2" type="ORF">QU24_00215</name>
</gene>
<evidence type="ECO:0000313" key="2">
    <source>
        <dbReference type="EMBL" id="KHJ70095.1"/>
    </source>
</evidence>
<dbReference type="AlphaFoldDB" id="A0A0B1RG70"/>
<feature type="domain" description="N-acetyltransferase" evidence="1">
    <location>
        <begin position="7"/>
        <end position="183"/>
    </location>
</feature>
<reference evidence="2 3" key="1">
    <citation type="submission" date="2014-11" db="EMBL/GenBank/DDBJ databases">
        <title>Genome sequencing of Pantoea rodasii ND03.</title>
        <authorList>
            <person name="Muhamad Yunos N.Y."/>
            <person name="Chan K.-G."/>
        </authorList>
    </citation>
    <scope>NUCLEOTIDE SEQUENCE [LARGE SCALE GENOMIC DNA]</scope>
    <source>
        <strain evidence="2 3">ND03</strain>
    </source>
</reference>
<dbReference type="RefSeq" id="WP_039326972.1">
    <property type="nucleotide sequence ID" value="NZ_JTJJ01000002.1"/>
</dbReference>
<evidence type="ECO:0000259" key="1">
    <source>
        <dbReference type="PROSITE" id="PS51186"/>
    </source>
</evidence>
<dbReference type="InterPro" id="IPR000182">
    <property type="entry name" value="GNAT_dom"/>
</dbReference>
<dbReference type="SUPFAM" id="SSF55729">
    <property type="entry name" value="Acyl-CoA N-acyltransferases (Nat)"/>
    <property type="match status" value="1"/>
</dbReference>
<dbReference type="GO" id="GO:0016747">
    <property type="term" value="F:acyltransferase activity, transferring groups other than amino-acyl groups"/>
    <property type="evidence" value="ECO:0007669"/>
    <property type="project" value="InterPro"/>
</dbReference>
<proteinExistence type="predicted"/>
<dbReference type="Proteomes" id="UP000030853">
    <property type="component" value="Unassembled WGS sequence"/>
</dbReference>
<name>A0A0B1RG70_9GAMM</name>
<dbReference type="Gene3D" id="3.40.630.30">
    <property type="match status" value="1"/>
</dbReference>
<dbReference type="InterPro" id="IPR016181">
    <property type="entry name" value="Acyl_CoA_acyltransferase"/>
</dbReference>
<dbReference type="CDD" id="cd04301">
    <property type="entry name" value="NAT_SF"/>
    <property type="match status" value="1"/>
</dbReference>
<dbReference type="NCBIfam" id="TIGR04045">
    <property type="entry name" value="MSMEG_0567_GNAT"/>
    <property type="match status" value="1"/>
</dbReference>
<keyword evidence="2" id="KW-0808">Transferase</keyword>